<comment type="caution">
    <text evidence="2">The sequence shown here is derived from an EMBL/GenBank/DDBJ whole genome shotgun (WGS) entry which is preliminary data.</text>
</comment>
<accession>A0A840S2Q5</accession>
<reference evidence="2 3" key="1">
    <citation type="submission" date="2020-08" db="EMBL/GenBank/DDBJ databases">
        <title>Genomic Encyclopedia of Type Strains, Phase IV (KMG-IV): sequencing the most valuable type-strain genomes for metagenomic binning, comparative biology and taxonomic classification.</title>
        <authorList>
            <person name="Goeker M."/>
        </authorList>
    </citation>
    <scope>NUCLEOTIDE SEQUENCE [LARGE SCALE GENOMIC DNA]</scope>
    <source>
        <strain evidence="2 3">DSM 23958</strain>
    </source>
</reference>
<sequence>MKSMQKLPYTGWSLLIALGLSACGGGGDGSSNAPAPSATRLSASNYEDVSRAAAMAYQLSLSTNSITGGGLQMATAQAAVEPLRKALRVQARASNTQVLPCSGGGRMVVTFNDANNNGLSDAGDSAVVEAQACKEDGTTTNGRVQVSMGSTSGSPSFGNYSASFEASYSDFTVQEANGDRVRIHGRMLLSLNQSGSTANWSMQAQNWELSASYQGKTQSLLLNTRTEAQKVSNELRVVLGGNLSSSLVQGQTLTLSTPQTLLTVGTDDYPRSGQIVVRGSAGGTLRLSAISNTQVRLELDANDDGQFEINQVKNWSELD</sequence>
<organism evidence="2 3">
    <name type="scientific">Inhella inkyongensis</name>
    <dbReference type="NCBI Taxonomy" id="392593"/>
    <lineage>
        <taxon>Bacteria</taxon>
        <taxon>Pseudomonadati</taxon>
        <taxon>Pseudomonadota</taxon>
        <taxon>Betaproteobacteria</taxon>
        <taxon>Burkholderiales</taxon>
        <taxon>Sphaerotilaceae</taxon>
        <taxon>Inhella</taxon>
    </lineage>
</organism>
<evidence type="ECO:0000256" key="1">
    <source>
        <dbReference type="SAM" id="SignalP"/>
    </source>
</evidence>
<keyword evidence="3" id="KW-1185">Reference proteome</keyword>
<dbReference type="PROSITE" id="PS51257">
    <property type="entry name" value="PROKAR_LIPOPROTEIN"/>
    <property type="match status" value="1"/>
</dbReference>
<evidence type="ECO:0000313" key="3">
    <source>
        <dbReference type="Proteomes" id="UP000554837"/>
    </source>
</evidence>
<feature type="chain" id="PRO_5033023035" description="Lipoprotein" evidence="1">
    <location>
        <begin position="23"/>
        <end position="319"/>
    </location>
</feature>
<proteinExistence type="predicted"/>
<dbReference type="RefSeq" id="WP_138857800.1">
    <property type="nucleotide sequence ID" value="NZ_CP040709.1"/>
</dbReference>
<dbReference type="EMBL" id="JACHHO010000001">
    <property type="protein sequence ID" value="MBB5203124.1"/>
    <property type="molecule type" value="Genomic_DNA"/>
</dbReference>
<keyword evidence="1" id="KW-0732">Signal</keyword>
<evidence type="ECO:0000313" key="2">
    <source>
        <dbReference type="EMBL" id="MBB5203124.1"/>
    </source>
</evidence>
<dbReference type="AlphaFoldDB" id="A0A840S2Q5"/>
<dbReference type="OrthoDB" id="8896965at2"/>
<dbReference type="Proteomes" id="UP000554837">
    <property type="component" value="Unassembled WGS sequence"/>
</dbReference>
<gene>
    <name evidence="2" type="ORF">HNQ51_000417</name>
</gene>
<evidence type="ECO:0008006" key="4">
    <source>
        <dbReference type="Google" id="ProtNLM"/>
    </source>
</evidence>
<feature type="signal peptide" evidence="1">
    <location>
        <begin position="1"/>
        <end position="22"/>
    </location>
</feature>
<protein>
    <recommendedName>
        <fullName evidence="4">Lipoprotein</fullName>
    </recommendedName>
</protein>
<name>A0A840S2Q5_9BURK</name>